<dbReference type="SUPFAM" id="SSF143800">
    <property type="entry name" value="L28p-like"/>
    <property type="match status" value="1"/>
</dbReference>
<dbReference type="GO" id="GO:0005762">
    <property type="term" value="C:mitochondrial large ribosomal subunit"/>
    <property type="evidence" value="ECO:0007669"/>
    <property type="project" value="TreeGrafter"/>
</dbReference>
<dbReference type="EMBL" id="NJET01000064">
    <property type="protein sequence ID" value="PHH62736.1"/>
    <property type="molecule type" value="Genomic_DNA"/>
</dbReference>
<dbReference type="PANTHER" id="PTHR13528:SF2">
    <property type="entry name" value="LARGE RIBOSOMAL SUBUNIT PROTEIN BL28M"/>
    <property type="match status" value="1"/>
</dbReference>
<dbReference type="InterPro" id="IPR026569">
    <property type="entry name" value="Ribosomal_bL28"/>
</dbReference>
<keyword evidence="3" id="KW-0687">Ribonucleoprotein</keyword>
<evidence type="ECO:0000256" key="2">
    <source>
        <dbReference type="ARBA" id="ARBA00022980"/>
    </source>
</evidence>
<dbReference type="Pfam" id="PF00830">
    <property type="entry name" value="Ribosomal_L28"/>
    <property type="match status" value="1"/>
</dbReference>
<accession>A0A2C5Y4X7</accession>
<organism evidence="5 6">
    <name type="scientific">Ophiocordyceps australis</name>
    <dbReference type="NCBI Taxonomy" id="1399860"/>
    <lineage>
        <taxon>Eukaryota</taxon>
        <taxon>Fungi</taxon>
        <taxon>Dikarya</taxon>
        <taxon>Ascomycota</taxon>
        <taxon>Pezizomycotina</taxon>
        <taxon>Sordariomycetes</taxon>
        <taxon>Hypocreomycetidae</taxon>
        <taxon>Hypocreales</taxon>
        <taxon>Ophiocordycipitaceae</taxon>
        <taxon>Ophiocordyceps</taxon>
    </lineage>
</organism>
<gene>
    <name evidence="5" type="ORF">CDD81_6724</name>
</gene>
<proteinExistence type="inferred from homology"/>
<evidence type="ECO:0000313" key="6">
    <source>
        <dbReference type="Proteomes" id="UP000226192"/>
    </source>
</evidence>
<feature type="compositionally biased region" description="Basic residues" evidence="4">
    <location>
        <begin position="251"/>
        <end position="268"/>
    </location>
</feature>
<evidence type="ECO:0000313" key="5">
    <source>
        <dbReference type="EMBL" id="PHH62736.1"/>
    </source>
</evidence>
<dbReference type="InterPro" id="IPR037147">
    <property type="entry name" value="Ribosomal_bL28_sf"/>
</dbReference>
<dbReference type="AlphaFoldDB" id="A0A2C5Y4X7"/>
<dbReference type="Proteomes" id="UP000226192">
    <property type="component" value="Unassembled WGS sequence"/>
</dbReference>
<evidence type="ECO:0000256" key="1">
    <source>
        <dbReference type="ARBA" id="ARBA00008760"/>
    </source>
</evidence>
<protein>
    <submittedName>
        <fullName evidence="5">Uncharacterized protein</fullName>
    </submittedName>
</protein>
<comment type="similarity">
    <text evidence="1">Belongs to the bacterial ribosomal protein bL28 family.</text>
</comment>
<keyword evidence="6" id="KW-1185">Reference proteome</keyword>
<dbReference type="STRING" id="1399860.A0A2C5Y4X7"/>
<keyword evidence="2" id="KW-0689">Ribosomal protein</keyword>
<dbReference type="PANTHER" id="PTHR13528">
    <property type="entry name" value="39S RIBOSOMAL PROTEIN L28, MITOCHONDRIAL"/>
    <property type="match status" value="1"/>
</dbReference>
<dbReference type="InterPro" id="IPR034704">
    <property type="entry name" value="Ribosomal_bL28/bL31-like_sf"/>
</dbReference>
<sequence length="288" mass="32804">MPSSVWASLARRHAAPGTRSFSTTPPRLRKTFVAHQIPSRIVPPYPYGYRQVYKQSNKGLYGSSRIRFGNTVSEKWNRKSRRSWSPNVLVKIFKSPSLKARFRARLTISTLKTIAHEGGIENYLLKSKAARIKDLGPTGWRLRWLLMQTRAVQRRFNEERKAMGLEEKPIVDNDHVINYALDCACQGRLNLRNRALHAKRPNMDTIFLGGDEPPPNANDFDKIENLRKRAESESKKPLKVKGLLAVKFKSPRRAQVKAKKGKKGKKSKKELAAAAKKIPKKVATPWNS</sequence>
<evidence type="ECO:0000256" key="3">
    <source>
        <dbReference type="ARBA" id="ARBA00023274"/>
    </source>
</evidence>
<feature type="region of interest" description="Disordered" evidence="4">
    <location>
        <begin position="251"/>
        <end position="288"/>
    </location>
</feature>
<comment type="caution">
    <text evidence="5">The sequence shown here is derived from an EMBL/GenBank/DDBJ whole genome shotgun (WGS) entry which is preliminary data.</text>
</comment>
<reference evidence="5 6" key="1">
    <citation type="submission" date="2017-06" db="EMBL/GenBank/DDBJ databases">
        <title>Ant-infecting Ophiocordyceps genomes reveal a high diversity of potential behavioral manipulation genes and a possible major role for enterotoxins.</title>
        <authorList>
            <person name="De Bekker C."/>
            <person name="Evans H.C."/>
            <person name="Brachmann A."/>
            <person name="Hughes D.P."/>
        </authorList>
    </citation>
    <scope>NUCLEOTIDE SEQUENCE [LARGE SCALE GENOMIC DNA]</scope>
    <source>
        <strain evidence="5 6">Map64</strain>
    </source>
</reference>
<evidence type="ECO:0000256" key="4">
    <source>
        <dbReference type="SAM" id="MobiDB-lite"/>
    </source>
</evidence>
<dbReference type="Gene3D" id="2.30.170.40">
    <property type="entry name" value="Ribosomal protein L28/L24"/>
    <property type="match status" value="1"/>
</dbReference>
<name>A0A2C5Y4X7_9HYPO</name>
<dbReference type="GO" id="GO:0003735">
    <property type="term" value="F:structural constituent of ribosome"/>
    <property type="evidence" value="ECO:0007669"/>
    <property type="project" value="InterPro"/>
</dbReference>
<dbReference type="OrthoDB" id="361870at2759"/>